<proteinExistence type="inferred from homology"/>
<evidence type="ECO:0000313" key="7">
    <source>
        <dbReference type="Proteomes" id="UP001221686"/>
    </source>
</evidence>
<accession>A0ABT5ECD9</accession>
<evidence type="ECO:0000256" key="4">
    <source>
        <dbReference type="ARBA" id="ARBA00023163"/>
    </source>
</evidence>
<keyword evidence="4" id="KW-0804">Transcription</keyword>
<dbReference type="SUPFAM" id="SSF53850">
    <property type="entry name" value="Periplasmic binding protein-like II"/>
    <property type="match status" value="1"/>
</dbReference>
<feature type="domain" description="HTH lysR-type" evidence="5">
    <location>
        <begin position="1"/>
        <end position="60"/>
    </location>
</feature>
<evidence type="ECO:0000256" key="1">
    <source>
        <dbReference type="ARBA" id="ARBA00009437"/>
    </source>
</evidence>
<reference evidence="6 7" key="1">
    <citation type="submission" date="2022-11" db="EMBL/GenBank/DDBJ databases">
        <title>Minimal conservation of predation-associated metabolite biosynthetic gene clusters underscores biosynthetic potential of Myxococcota including descriptions for ten novel species: Archangium lansinium sp. nov., Myxococcus landrumus sp. nov., Nannocystis bai.</title>
        <authorList>
            <person name="Ahearne A."/>
            <person name="Stevens C."/>
            <person name="Dowd S."/>
        </authorList>
    </citation>
    <scope>NUCLEOTIDE SEQUENCE [LARGE SCALE GENOMIC DNA]</scope>
    <source>
        <strain evidence="6 7">BB15-2</strain>
    </source>
</reference>
<dbReference type="InterPro" id="IPR011991">
    <property type="entry name" value="ArsR-like_HTH"/>
</dbReference>
<dbReference type="PANTHER" id="PTHR30537:SF5">
    <property type="entry name" value="HTH-TYPE TRANSCRIPTIONAL ACTIVATOR TTDR-RELATED"/>
    <property type="match status" value="1"/>
</dbReference>
<keyword evidence="3" id="KW-0238">DNA-binding</keyword>
<dbReference type="PANTHER" id="PTHR30537">
    <property type="entry name" value="HTH-TYPE TRANSCRIPTIONAL REGULATOR"/>
    <property type="match status" value="1"/>
</dbReference>
<evidence type="ECO:0000259" key="5">
    <source>
        <dbReference type="PROSITE" id="PS50931"/>
    </source>
</evidence>
<dbReference type="RefSeq" id="WP_272092083.1">
    <property type="nucleotide sequence ID" value="NZ_JAQNDL010000005.1"/>
</dbReference>
<dbReference type="InterPro" id="IPR005119">
    <property type="entry name" value="LysR_subst-bd"/>
</dbReference>
<dbReference type="CDD" id="cd08422">
    <property type="entry name" value="PBP2_CrgA_like"/>
    <property type="match status" value="1"/>
</dbReference>
<dbReference type="Gene3D" id="1.10.10.10">
    <property type="entry name" value="Winged helix-like DNA-binding domain superfamily/Winged helix DNA-binding domain"/>
    <property type="match status" value="1"/>
</dbReference>
<comment type="caution">
    <text evidence="6">The sequence shown here is derived from an EMBL/GenBank/DDBJ whole genome shotgun (WGS) entry which is preliminary data.</text>
</comment>
<evidence type="ECO:0000256" key="3">
    <source>
        <dbReference type="ARBA" id="ARBA00023125"/>
    </source>
</evidence>
<keyword evidence="7" id="KW-1185">Reference proteome</keyword>
<gene>
    <name evidence="6" type="ORF">POL25_42045</name>
</gene>
<name>A0ABT5ECD9_9BACT</name>
<dbReference type="EMBL" id="JAQNDL010000005">
    <property type="protein sequence ID" value="MDC0723539.1"/>
    <property type="molecule type" value="Genomic_DNA"/>
</dbReference>
<sequence length="301" mass="32452">MESLLANLPTLMALVRHGSVTAAAAELGVPRSTVSRRLARLEQELGVVLAERTTRTLKLTDAARELGGESAALLTKLRTTAEAIVAEAGKVKGRLRIALAPGLGGPFITPLIASFQRRHPDVVVELLVTERQPHLLDDQIDALAVTTLDPALPWSRRSLGKTPAIAVASPRYLRDRPAPTDAAALEDHVVLWYGLNRGGTFTWPRLRGAPLPVRPAFVTNDLPTLREMALEGVGVAVLPMHLIVDELARGALVHVLPKQIGATIEFFALFVPERGKSPVLRALFDEVSRFSAKLAASRSKA</sequence>
<dbReference type="Gene3D" id="3.40.190.290">
    <property type="match status" value="1"/>
</dbReference>
<evidence type="ECO:0000256" key="2">
    <source>
        <dbReference type="ARBA" id="ARBA00023015"/>
    </source>
</evidence>
<comment type="similarity">
    <text evidence="1">Belongs to the LysR transcriptional regulatory family.</text>
</comment>
<dbReference type="InterPro" id="IPR000847">
    <property type="entry name" value="LysR_HTH_N"/>
</dbReference>
<dbReference type="InterPro" id="IPR036390">
    <property type="entry name" value="WH_DNA-bd_sf"/>
</dbReference>
<dbReference type="Proteomes" id="UP001221686">
    <property type="component" value="Unassembled WGS sequence"/>
</dbReference>
<dbReference type="SUPFAM" id="SSF46785">
    <property type="entry name" value="Winged helix' DNA-binding domain"/>
    <property type="match status" value="1"/>
</dbReference>
<dbReference type="Pfam" id="PF00126">
    <property type="entry name" value="HTH_1"/>
    <property type="match status" value="1"/>
</dbReference>
<keyword evidence="2" id="KW-0805">Transcription regulation</keyword>
<dbReference type="InterPro" id="IPR036388">
    <property type="entry name" value="WH-like_DNA-bd_sf"/>
</dbReference>
<protein>
    <submittedName>
        <fullName evidence="6">LysR family transcriptional regulator</fullName>
    </submittedName>
</protein>
<dbReference type="CDD" id="cd00090">
    <property type="entry name" value="HTH_ARSR"/>
    <property type="match status" value="1"/>
</dbReference>
<dbReference type="InterPro" id="IPR058163">
    <property type="entry name" value="LysR-type_TF_proteobact-type"/>
</dbReference>
<dbReference type="Pfam" id="PF03466">
    <property type="entry name" value="LysR_substrate"/>
    <property type="match status" value="1"/>
</dbReference>
<dbReference type="PROSITE" id="PS50931">
    <property type="entry name" value="HTH_LYSR"/>
    <property type="match status" value="1"/>
</dbReference>
<organism evidence="6 7">
    <name type="scientific">Nannocystis bainbridge</name>
    <dbReference type="NCBI Taxonomy" id="2995303"/>
    <lineage>
        <taxon>Bacteria</taxon>
        <taxon>Pseudomonadati</taxon>
        <taxon>Myxococcota</taxon>
        <taxon>Polyangia</taxon>
        <taxon>Nannocystales</taxon>
        <taxon>Nannocystaceae</taxon>
        <taxon>Nannocystis</taxon>
    </lineage>
</organism>
<evidence type="ECO:0000313" key="6">
    <source>
        <dbReference type="EMBL" id="MDC0723539.1"/>
    </source>
</evidence>